<accession>A0A1I7K8Y5</accession>
<dbReference type="RefSeq" id="WP_093556748.1">
    <property type="nucleotide sequence ID" value="NZ_FPBO01000015.1"/>
</dbReference>
<keyword evidence="3" id="KW-1185">Reference proteome</keyword>
<dbReference type="Proteomes" id="UP000199391">
    <property type="component" value="Unassembled WGS sequence"/>
</dbReference>
<dbReference type="AlphaFoldDB" id="A0A1I7K8Y5"/>
<sequence>MNDDDEDTAIPEPSPAWCNPHRAKDLLYGGAILVRDMLIHDHDALHEMYGLRPDEAAQALRFVELAELRSWGVDEMLEVVSTVPNQATNEAALRRRVVMAMKAETGADFIHPGDAVLLLERSGLMLSTELREAVTLMSIRFSGPEGFSLDDENRFRRLRGRLPFPVEDTSTTADEKCTSSAGGTAGTPVPAAPPPPVVHRTKSRVRLLDTEIKRAWEAVGSADHHAVWTALKEMALQSTSPFTGTIDPEKGLEYWKEDKLAYLSKDALRKRIPKDGASDNGR</sequence>
<feature type="region of interest" description="Disordered" evidence="1">
    <location>
        <begin position="166"/>
        <end position="199"/>
    </location>
</feature>
<dbReference type="STRING" id="1035707.SAMN05216552_1015117"/>
<evidence type="ECO:0000313" key="3">
    <source>
        <dbReference type="Proteomes" id="UP000199391"/>
    </source>
</evidence>
<proteinExistence type="predicted"/>
<dbReference type="OrthoDB" id="7161641at2"/>
<dbReference type="EMBL" id="FPBO01000015">
    <property type="protein sequence ID" value="SFU93913.1"/>
    <property type="molecule type" value="Genomic_DNA"/>
</dbReference>
<name>A0A1I7K8Y5_9BURK</name>
<evidence type="ECO:0000256" key="1">
    <source>
        <dbReference type="SAM" id="MobiDB-lite"/>
    </source>
</evidence>
<protein>
    <submittedName>
        <fullName evidence="2">Uncharacterized protein</fullName>
    </submittedName>
</protein>
<gene>
    <name evidence="2" type="ORF">SAMN05216552_1015117</name>
</gene>
<evidence type="ECO:0000313" key="2">
    <source>
        <dbReference type="EMBL" id="SFU93913.1"/>
    </source>
</evidence>
<reference evidence="3" key="1">
    <citation type="submission" date="2016-10" db="EMBL/GenBank/DDBJ databases">
        <authorList>
            <person name="Varghese N."/>
            <person name="Submissions S."/>
        </authorList>
    </citation>
    <scope>NUCLEOTIDE SEQUENCE [LARGE SCALE GENOMIC DNA]</scope>
    <source>
        <strain evidence="3">CGMCC 1.11014</strain>
    </source>
</reference>
<organism evidence="2 3">
    <name type="scientific">Pseudoduganella namucuonensis</name>
    <dbReference type="NCBI Taxonomy" id="1035707"/>
    <lineage>
        <taxon>Bacteria</taxon>
        <taxon>Pseudomonadati</taxon>
        <taxon>Pseudomonadota</taxon>
        <taxon>Betaproteobacteria</taxon>
        <taxon>Burkholderiales</taxon>
        <taxon>Oxalobacteraceae</taxon>
        <taxon>Telluria group</taxon>
        <taxon>Pseudoduganella</taxon>
    </lineage>
</organism>